<organism evidence="2 3">
    <name type="scientific">Pyrus ussuriensis x Pyrus communis</name>
    <dbReference type="NCBI Taxonomy" id="2448454"/>
    <lineage>
        <taxon>Eukaryota</taxon>
        <taxon>Viridiplantae</taxon>
        <taxon>Streptophyta</taxon>
        <taxon>Embryophyta</taxon>
        <taxon>Tracheophyta</taxon>
        <taxon>Spermatophyta</taxon>
        <taxon>Magnoliopsida</taxon>
        <taxon>eudicotyledons</taxon>
        <taxon>Gunneridae</taxon>
        <taxon>Pentapetalae</taxon>
        <taxon>rosids</taxon>
        <taxon>fabids</taxon>
        <taxon>Rosales</taxon>
        <taxon>Rosaceae</taxon>
        <taxon>Amygdaloideae</taxon>
        <taxon>Maleae</taxon>
        <taxon>Pyrus</taxon>
    </lineage>
</organism>
<dbReference type="AlphaFoldDB" id="A0A5N5FAP3"/>
<evidence type="ECO:0000313" key="2">
    <source>
        <dbReference type="EMBL" id="KAB2600156.1"/>
    </source>
</evidence>
<accession>A0A5N5FAP3</accession>
<reference evidence="2 3" key="3">
    <citation type="submission" date="2019-11" db="EMBL/GenBank/DDBJ databases">
        <title>A de novo genome assembly of a pear dwarfing rootstock.</title>
        <authorList>
            <person name="Wang F."/>
            <person name="Wang J."/>
            <person name="Li S."/>
            <person name="Zhang Y."/>
            <person name="Fang M."/>
            <person name="Ma L."/>
            <person name="Zhao Y."/>
            <person name="Jiang S."/>
        </authorList>
    </citation>
    <scope>NUCLEOTIDE SEQUENCE [LARGE SCALE GENOMIC DNA]</scope>
    <source>
        <strain evidence="2">S2</strain>
        <tissue evidence="2">Leaf</tissue>
    </source>
</reference>
<keyword evidence="3" id="KW-1185">Reference proteome</keyword>
<dbReference type="Proteomes" id="UP000327157">
    <property type="component" value="Chromosome 13"/>
</dbReference>
<feature type="region of interest" description="Disordered" evidence="1">
    <location>
        <begin position="1"/>
        <end position="26"/>
    </location>
</feature>
<name>A0A5N5FAP3_9ROSA</name>
<evidence type="ECO:0000313" key="3">
    <source>
        <dbReference type="Proteomes" id="UP000327157"/>
    </source>
</evidence>
<protein>
    <submittedName>
        <fullName evidence="2">Uncharacterized protein</fullName>
    </submittedName>
</protein>
<reference evidence="2 3" key="1">
    <citation type="submission" date="2019-09" db="EMBL/GenBank/DDBJ databases">
        <authorList>
            <person name="Ou C."/>
        </authorList>
    </citation>
    <scope>NUCLEOTIDE SEQUENCE [LARGE SCALE GENOMIC DNA]</scope>
    <source>
        <strain evidence="2">S2</strain>
        <tissue evidence="2">Leaf</tissue>
    </source>
</reference>
<reference evidence="3" key="2">
    <citation type="submission" date="2019-10" db="EMBL/GenBank/DDBJ databases">
        <title>A de novo genome assembly of a pear dwarfing rootstock.</title>
        <authorList>
            <person name="Wang F."/>
            <person name="Wang J."/>
            <person name="Li S."/>
            <person name="Zhang Y."/>
            <person name="Fang M."/>
            <person name="Ma L."/>
            <person name="Zhao Y."/>
            <person name="Jiang S."/>
        </authorList>
    </citation>
    <scope>NUCLEOTIDE SEQUENCE [LARGE SCALE GENOMIC DNA]</scope>
</reference>
<comment type="caution">
    <text evidence="2">The sequence shown here is derived from an EMBL/GenBank/DDBJ whole genome shotgun (WGS) entry which is preliminary data.</text>
</comment>
<evidence type="ECO:0000256" key="1">
    <source>
        <dbReference type="SAM" id="MobiDB-lite"/>
    </source>
</evidence>
<gene>
    <name evidence="2" type="ORF">D8674_010427</name>
</gene>
<dbReference type="EMBL" id="SMOL01000753">
    <property type="protein sequence ID" value="KAB2600156.1"/>
    <property type="molecule type" value="Genomic_DNA"/>
</dbReference>
<proteinExistence type="predicted"/>
<sequence>MEAEEKVGRGVNSQESDTNRHATEVGKNVQDCMRTHGRPLHVDIPNLNEVVVHEAVMHDHWVVSSKSIIPYEGPVAEGSPMGVEFQHQPLTLIGELHNLNKQTVASGISERLCVHDNLVSGKTIMVQRAEPTPVLGV</sequence>